<gene>
    <name evidence="4" type="ORF">HMPREF2130_06705</name>
</gene>
<dbReference type="PANTHER" id="PTHR35862:SF1">
    <property type="entry name" value="FELS-2 PROPHAGE PROTEIN"/>
    <property type="match status" value="1"/>
</dbReference>
<reference evidence="4 5" key="1">
    <citation type="submission" date="2014-07" db="EMBL/GenBank/DDBJ databases">
        <authorList>
            <person name="McCorrison J."/>
            <person name="Sanka R."/>
            <person name="Torralba M."/>
            <person name="Gillis M."/>
            <person name="Haft D.H."/>
            <person name="Methe B."/>
            <person name="Sutton G."/>
            <person name="Nelson K.E."/>
        </authorList>
    </citation>
    <scope>NUCLEOTIDE SEQUENCE [LARGE SCALE GENOMIC DNA]</scope>
    <source>
        <strain evidence="4 5">DNF00040</strain>
    </source>
</reference>
<dbReference type="InterPro" id="IPR058530">
    <property type="entry name" value="Baseplate_J-like_C"/>
</dbReference>
<dbReference type="EMBL" id="JRNI01000024">
    <property type="protein sequence ID" value="KGF30498.1"/>
    <property type="molecule type" value="Genomic_DNA"/>
</dbReference>
<dbReference type="PIRSF" id="PIRSF020481">
    <property type="entry name" value="BAP"/>
    <property type="match status" value="1"/>
</dbReference>
<dbReference type="Pfam" id="PF04865">
    <property type="entry name" value="Baseplate_J"/>
    <property type="match status" value="1"/>
</dbReference>
<dbReference type="AlphaFoldDB" id="A0A095Z753"/>
<dbReference type="Pfam" id="PF26079">
    <property type="entry name" value="Baseplate_J_C"/>
    <property type="match status" value="1"/>
</dbReference>
<dbReference type="InterPro" id="IPR052726">
    <property type="entry name" value="Phage_Baseplate_Hub"/>
</dbReference>
<keyword evidence="5" id="KW-1185">Reference proteome</keyword>
<evidence type="ECO:0000313" key="4">
    <source>
        <dbReference type="EMBL" id="KGF30498.1"/>
    </source>
</evidence>
<feature type="domain" description="Baseplate protein J-like barrel" evidence="1">
    <location>
        <begin position="103"/>
        <end position="179"/>
    </location>
</feature>
<dbReference type="PANTHER" id="PTHR35862">
    <property type="entry name" value="FELS-2 PROPHAGE PROTEIN"/>
    <property type="match status" value="1"/>
</dbReference>
<dbReference type="Pfam" id="PF26078">
    <property type="entry name" value="Baseplate_J_M"/>
    <property type="match status" value="1"/>
</dbReference>
<dbReference type="eggNOG" id="COG3948">
    <property type="taxonomic scope" value="Bacteria"/>
</dbReference>
<feature type="domain" description="Baseplate J-like central" evidence="2">
    <location>
        <begin position="202"/>
        <end position="272"/>
    </location>
</feature>
<comment type="caution">
    <text evidence="4">The sequence shown here is derived from an EMBL/GenBank/DDBJ whole genome shotgun (WGS) entry which is preliminary data.</text>
</comment>
<accession>A0A095Z753</accession>
<evidence type="ECO:0000259" key="3">
    <source>
        <dbReference type="Pfam" id="PF26079"/>
    </source>
</evidence>
<sequence>MPEPDFIGRSGELVTQEMIQWYEDKSGKKVYPAQIERLLIDLMAYREVLVRIGIQEAAKQCLVAYAREPMLDYLGELVGVTRLEASNARVQLRFFVDEVAPEDIILPAGTQISDTGGKFIFNTVADAVIKQGETESIVLAESDEPGIVFNDIAVGQLTVLLSNVSAHDVQVTNTGTSSGAIDRETDDRLRLRIRLAPESFTTAGSYGAYRYHVMSASPKIVDVGITSPVPGTVNLFPLLDDGLPDDGILSLVNEVCSGERVRPLCDTVEVKAPTVFDYQINARITYYSSADPFTLESEIQAAAKRYAQDRSAFLGKDLVPSQLVAFLSVVGVYKVDLIGFDHRILKDNEWARCTKITVAMVGPEHG</sequence>
<dbReference type="InterPro" id="IPR014507">
    <property type="entry name" value="Baseplate_assembly_J_pred"/>
</dbReference>
<dbReference type="InterPro" id="IPR058531">
    <property type="entry name" value="Baseplate_J_M"/>
</dbReference>
<evidence type="ECO:0000313" key="5">
    <source>
        <dbReference type="Proteomes" id="UP000029629"/>
    </source>
</evidence>
<dbReference type="InterPro" id="IPR006949">
    <property type="entry name" value="Barrel_Baseplate_J-like"/>
</dbReference>
<proteinExistence type="predicted"/>
<evidence type="ECO:0000259" key="2">
    <source>
        <dbReference type="Pfam" id="PF26078"/>
    </source>
</evidence>
<evidence type="ECO:0000259" key="1">
    <source>
        <dbReference type="Pfam" id="PF04865"/>
    </source>
</evidence>
<feature type="domain" description="Baseplate J-like C-terminal" evidence="3">
    <location>
        <begin position="278"/>
        <end position="358"/>
    </location>
</feature>
<dbReference type="Proteomes" id="UP000029629">
    <property type="component" value="Unassembled WGS sequence"/>
</dbReference>
<name>A0A095Z753_9BURK</name>
<organism evidence="4 5">
    <name type="scientific">Oligella urethralis DNF00040</name>
    <dbReference type="NCBI Taxonomy" id="1401065"/>
    <lineage>
        <taxon>Bacteria</taxon>
        <taxon>Pseudomonadati</taxon>
        <taxon>Pseudomonadota</taxon>
        <taxon>Betaproteobacteria</taxon>
        <taxon>Burkholderiales</taxon>
        <taxon>Alcaligenaceae</taxon>
        <taxon>Oligella</taxon>
    </lineage>
</organism>
<protein>
    <submittedName>
        <fullName evidence="4">Uncharacterized protein</fullName>
    </submittedName>
</protein>